<dbReference type="GO" id="GO:0003924">
    <property type="term" value="F:GTPase activity"/>
    <property type="evidence" value="ECO:0007669"/>
    <property type="project" value="InterPro"/>
</dbReference>
<dbReference type="PANTHER" id="PTHR24198:SF165">
    <property type="entry name" value="ANKYRIN REPEAT-CONTAINING PROTEIN-RELATED"/>
    <property type="match status" value="1"/>
</dbReference>
<dbReference type="InterPro" id="IPR036020">
    <property type="entry name" value="WW_dom_sf"/>
</dbReference>
<name>A0AAD8Y3Y5_9STRA</name>
<dbReference type="InterPro" id="IPR036770">
    <property type="entry name" value="Ankyrin_rpt-contain_sf"/>
</dbReference>
<proteinExistence type="predicted"/>
<dbReference type="SUPFAM" id="SSF51045">
    <property type="entry name" value="WW domain"/>
    <property type="match status" value="1"/>
</dbReference>
<dbReference type="InterPro" id="IPR027417">
    <property type="entry name" value="P-loop_NTPase"/>
</dbReference>
<evidence type="ECO:0000256" key="4">
    <source>
        <dbReference type="SAM" id="MobiDB-lite"/>
    </source>
</evidence>
<dbReference type="InterPro" id="IPR000795">
    <property type="entry name" value="T_Tr_GTP-bd_dom"/>
</dbReference>
<dbReference type="Gene3D" id="3.40.50.300">
    <property type="entry name" value="P-loop containing nucleotide triphosphate hydrolases"/>
    <property type="match status" value="1"/>
</dbReference>
<keyword evidence="2 3" id="KW-0040">ANK repeat</keyword>
<dbReference type="PROSITE" id="PS50088">
    <property type="entry name" value="ANK_REPEAT"/>
    <property type="match status" value="1"/>
</dbReference>
<feature type="repeat" description="ANK" evidence="3">
    <location>
        <begin position="113"/>
        <end position="145"/>
    </location>
</feature>
<dbReference type="SMART" id="SM00248">
    <property type="entry name" value="ANK"/>
    <property type="match status" value="6"/>
</dbReference>
<dbReference type="Gene3D" id="1.25.40.20">
    <property type="entry name" value="Ankyrin repeat-containing domain"/>
    <property type="match status" value="2"/>
</dbReference>
<feature type="domain" description="WW" evidence="5">
    <location>
        <begin position="301"/>
        <end position="334"/>
    </location>
</feature>
<dbReference type="AlphaFoldDB" id="A0AAD8Y3Y5"/>
<protein>
    <submittedName>
        <fullName evidence="6">Ankyrin repeat domain-containing protein</fullName>
    </submittedName>
</protein>
<evidence type="ECO:0000256" key="3">
    <source>
        <dbReference type="PROSITE-ProRule" id="PRU00023"/>
    </source>
</evidence>
<dbReference type="GO" id="GO:0005525">
    <property type="term" value="F:GTP binding"/>
    <property type="evidence" value="ECO:0007669"/>
    <property type="project" value="InterPro"/>
</dbReference>
<dbReference type="PROSITE" id="PS01159">
    <property type="entry name" value="WW_DOMAIN_1"/>
    <property type="match status" value="1"/>
</dbReference>
<comment type="caution">
    <text evidence="6">The sequence shown here is derived from an EMBL/GenBank/DDBJ whole genome shotgun (WGS) entry which is preliminary data.</text>
</comment>
<dbReference type="InterPro" id="IPR002110">
    <property type="entry name" value="Ankyrin_rpt"/>
</dbReference>
<evidence type="ECO:0000256" key="1">
    <source>
        <dbReference type="ARBA" id="ARBA00022737"/>
    </source>
</evidence>
<gene>
    <name evidence="6" type="ORF">QTG54_010783</name>
</gene>
<dbReference type="SUPFAM" id="SSF48403">
    <property type="entry name" value="Ankyrin repeat"/>
    <property type="match status" value="1"/>
</dbReference>
<accession>A0AAD8Y3Y5</accession>
<dbReference type="SUPFAM" id="SSF52540">
    <property type="entry name" value="P-loop containing nucleoside triphosphate hydrolases"/>
    <property type="match status" value="1"/>
</dbReference>
<dbReference type="InterPro" id="IPR001202">
    <property type="entry name" value="WW_dom"/>
</dbReference>
<dbReference type="Pfam" id="PF12796">
    <property type="entry name" value="Ank_2"/>
    <property type="match status" value="2"/>
</dbReference>
<evidence type="ECO:0000313" key="6">
    <source>
        <dbReference type="EMBL" id="KAK1738753.1"/>
    </source>
</evidence>
<sequence>MKEATWNASIVSDAVRNGDLKTLRWFFDRGCPTDLALNQNGDTALLIACRLGLLDVARLALVYNARNDPHPDYGNTALQHAVSSGHGSIVELILDCAAPSFLNEVIVNHTDANGEAPIHVASRCGSIDILTLLMMHGANVGVVDARGRTCLHLAAQQGQVACLLCVLEVGGDEFMEVRDDEGWKCLDLSIRANKMECVQVLLQTGAKVSADAIELATKKPKILKLLLEYTADTDGSIDTEEDESISLDESSRGGTIFSGLDTFIASPELKQFRTPMSTEDKIDREEEEEMDMDMDRDHQFSQNDETWTIYFTEDGYRYFYNTDRDYSTWDDPRSKRVLFGQQQTQSAKKLPPISPCVHLSSGSGHTHKEVRVKPTTIAKPFLPEKEVPPEETKITNPLEAAASDPKSILLAQIRTRRDKTASGAQIIDMVLLVVDATKGMQTQTAECLVIAEMTTRNLIVVLNKIDMFPENEREERVQLAEKRIGMGLRGTLYFRLSNTRSDVFVMLFAKRPFE</sequence>
<evidence type="ECO:0000256" key="2">
    <source>
        <dbReference type="ARBA" id="ARBA00023043"/>
    </source>
</evidence>
<dbReference type="Pfam" id="PF00009">
    <property type="entry name" value="GTP_EFTU"/>
    <property type="match status" value="1"/>
</dbReference>
<dbReference type="EMBL" id="JATAAI010000020">
    <property type="protein sequence ID" value="KAK1738753.1"/>
    <property type="molecule type" value="Genomic_DNA"/>
</dbReference>
<evidence type="ECO:0000313" key="7">
    <source>
        <dbReference type="Proteomes" id="UP001224775"/>
    </source>
</evidence>
<dbReference type="PANTHER" id="PTHR24198">
    <property type="entry name" value="ANKYRIN REPEAT AND PROTEIN KINASE DOMAIN-CONTAINING PROTEIN"/>
    <property type="match status" value="1"/>
</dbReference>
<keyword evidence="1" id="KW-0677">Repeat</keyword>
<reference evidence="6" key="1">
    <citation type="submission" date="2023-06" db="EMBL/GenBank/DDBJ databases">
        <title>Survivors Of The Sea: Transcriptome response of Skeletonema marinoi to long-term dormancy.</title>
        <authorList>
            <person name="Pinder M.I.M."/>
            <person name="Kourtchenko O."/>
            <person name="Robertson E.K."/>
            <person name="Larsson T."/>
            <person name="Maumus F."/>
            <person name="Osuna-Cruz C.M."/>
            <person name="Vancaester E."/>
            <person name="Stenow R."/>
            <person name="Vandepoele K."/>
            <person name="Ploug H."/>
            <person name="Bruchert V."/>
            <person name="Godhe A."/>
            <person name="Topel M."/>
        </authorList>
    </citation>
    <scope>NUCLEOTIDE SEQUENCE</scope>
    <source>
        <strain evidence="6">R05AC</strain>
    </source>
</reference>
<feature type="region of interest" description="Disordered" evidence="4">
    <location>
        <begin position="343"/>
        <end position="368"/>
    </location>
</feature>
<organism evidence="6 7">
    <name type="scientific">Skeletonema marinoi</name>
    <dbReference type="NCBI Taxonomy" id="267567"/>
    <lineage>
        <taxon>Eukaryota</taxon>
        <taxon>Sar</taxon>
        <taxon>Stramenopiles</taxon>
        <taxon>Ochrophyta</taxon>
        <taxon>Bacillariophyta</taxon>
        <taxon>Coscinodiscophyceae</taxon>
        <taxon>Thalassiosirophycidae</taxon>
        <taxon>Thalassiosirales</taxon>
        <taxon>Skeletonemataceae</taxon>
        <taxon>Skeletonema</taxon>
        <taxon>Skeletonema marinoi-dohrnii complex</taxon>
    </lineage>
</organism>
<dbReference type="PROSITE" id="PS50297">
    <property type="entry name" value="ANK_REP_REGION"/>
    <property type="match status" value="1"/>
</dbReference>
<keyword evidence="7" id="KW-1185">Reference proteome</keyword>
<dbReference type="SMART" id="SM00456">
    <property type="entry name" value="WW"/>
    <property type="match status" value="1"/>
</dbReference>
<dbReference type="CDD" id="cd00201">
    <property type="entry name" value="WW"/>
    <property type="match status" value="1"/>
</dbReference>
<evidence type="ECO:0000259" key="5">
    <source>
        <dbReference type="PROSITE" id="PS50020"/>
    </source>
</evidence>
<dbReference type="Gene3D" id="2.20.70.10">
    <property type="match status" value="1"/>
</dbReference>
<dbReference type="Proteomes" id="UP001224775">
    <property type="component" value="Unassembled WGS sequence"/>
</dbReference>
<dbReference type="PROSITE" id="PS50020">
    <property type="entry name" value="WW_DOMAIN_2"/>
    <property type="match status" value="1"/>
</dbReference>